<protein>
    <submittedName>
        <fullName evidence="2">Uncharacterized protein</fullName>
    </submittedName>
</protein>
<feature type="transmembrane region" description="Helical" evidence="1">
    <location>
        <begin position="36"/>
        <end position="58"/>
    </location>
</feature>
<evidence type="ECO:0000313" key="3">
    <source>
        <dbReference type="Proteomes" id="UP000546200"/>
    </source>
</evidence>
<dbReference type="RefSeq" id="WP_184054615.1">
    <property type="nucleotide sequence ID" value="NZ_JACIJK010000002.1"/>
</dbReference>
<proteinExistence type="predicted"/>
<keyword evidence="1" id="KW-0812">Transmembrane</keyword>
<dbReference type="EMBL" id="JACIJK010000002">
    <property type="protein sequence ID" value="MBB5713833.1"/>
    <property type="molecule type" value="Genomic_DNA"/>
</dbReference>
<dbReference type="AlphaFoldDB" id="A0A7W9BB94"/>
<comment type="caution">
    <text evidence="2">The sequence shown here is derived from an EMBL/GenBank/DDBJ whole genome shotgun (WGS) entry which is preliminary data.</text>
</comment>
<keyword evidence="3" id="KW-1185">Reference proteome</keyword>
<accession>A0A7W9BB94</accession>
<keyword evidence="1" id="KW-0472">Membrane</keyword>
<evidence type="ECO:0000256" key="1">
    <source>
        <dbReference type="SAM" id="Phobius"/>
    </source>
</evidence>
<sequence>MVGVVVFTYGLLASFVLSGASRNERMRRPNPPVLDYIAYLLFGMSAAASVLLSGYAVWQLI</sequence>
<evidence type="ECO:0000313" key="2">
    <source>
        <dbReference type="EMBL" id="MBB5713833.1"/>
    </source>
</evidence>
<keyword evidence="1" id="KW-1133">Transmembrane helix</keyword>
<organism evidence="2 3">
    <name type="scientific">Sphingomonas aerophila</name>
    <dbReference type="NCBI Taxonomy" id="1344948"/>
    <lineage>
        <taxon>Bacteria</taxon>
        <taxon>Pseudomonadati</taxon>
        <taxon>Pseudomonadota</taxon>
        <taxon>Alphaproteobacteria</taxon>
        <taxon>Sphingomonadales</taxon>
        <taxon>Sphingomonadaceae</taxon>
        <taxon>Sphingomonas</taxon>
    </lineage>
</organism>
<dbReference type="Proteomes" id="UP000546200">
    <property type="component" value="Unassembled WGS sequence"/>
</dbReference>
<reference evidence="2 3" key="1">
    <citation type="submission" date="2020-08" db="EMBL/GenBank/DDBJ databases">
        <title>Genomic Encyclopedia of Type Strains, Phase IV (KMG-IV): sequencing the most valuable type-strain genomes for metagenomic binning, comparative biology and taxonomic classification.</title>
        <authorList>
            <person name="Goeker M."/>
        </authorList>
    </citation>
    <scope>NUCLEOTIDE SEQUENCE [LARGE SCALE GENOMIC DNA]</scope>
    <source>
        <strain evidence="2 3">DSM 100044</strain>
    </source>
</reference>
<gene>
    <name evidence="2" type="ORF">FHS94_000656</name>
</gene>
<name>A0A7W9BB94_9SPHN</name>